<evidence type="ECO:0000256" key="4">
    <source>
        <dbReference type="ARBA" id="ARBA00022989"/>
    </source>
</evidence>
<evidence type="ECO:0000256" key="5">
    <source>
        <dbReference type="ARBA" id="ARBA00023136"/>
    </source>
</evidence>
<organism evidence="8 9">
    <name type="scientific">Sphingomonas oryzagri</name>
    <dbReference type="NCBI Taxonomy" id="3042314"/>
    <lineage>
        <taxon>Bacteria</taxon>
        <taxon>Pseudomonadati</taxon>
        <taxon>Pseudomonadota</taxon>
        <taxon>Alphaproteobacteria</taxon>
        <taxon>Sphingomonadales</taxon>
        <taxon>Sphingomonadaceae</taxon>
        <taxon>Sphingomonas</taxon>
    </lineage>
</organism>
<protein>
    <submittedName>
        <fullName evidence="8">Type IV secretion system protein</fullName>
    </submittedName>
</protein>
<feature type="compositionally biased region" description="Basic and acidic residues" evidence="6">
    <location>
        <begin position="388"/>
        <end position="399"/>
    </location>
</feature>
<keyword evidence="4 7" id="KW-1133">Transmembrane helix</keyword>
<accession>A0ABT6MZ64</accession>
<feature type="transmembrane region" description="Helical" evidence="7">
    <location>
        <begin position="266"/>
        <end position="292"/>
    </location>
</feature>
<evidence type="ECO:0000256" key="3">
    <source>
        <dbReference type="ARBA" id="ARBA00022692"/>
    </source>
</evidence>
<evidence type="ECO:0000313" key="9">
    <source>
        <dbReference type="Proteomes" id="UP001160625"/>
    </source>
</evidence>
<proteinExistence type="inferred from homology"/>
<dbReference type="InterPro" id="IPR007688">
    <property type="entry name" value="Conjugal_tfr_TrbL/VirB6"/>
</dbReference>
<evidence type="ECO:0000256" key="1">
    <source>
        <dbReference type="ARBA" id="ARBA00004141"/>
    </source>
</evidence>
<evidence type="ECO:0000256" key="6">
    <source>
        <dbReference type="SAM" id="MobiDB-lite"/>
    </source>
</evidence>
<keyword evidence="9" id="KW-1185">Reference proteome</keyword>
<name>A0ABT6MZ64_9SPHN</name>
<evidence type="ECO:0000256" key="2">
    <source>
        <dbReference type="ARBA" id="ARBA00007802"/>
    </source>
</evidence>
<keyword evidence="5 7" id="KW-0472">Membrane</keyword>
<comment type="subcellular location">
    <subcellularLocation>
        <location evidence="1">Membrane</location>
        <topology evidence="1">Multi-pass membrane protein</topology>
    </subcellularLocation>
</comment>
<comment type="similarity">
    <text evidence="2">Belongs to the TrbL/VirB6 family.</text>
</comment>
<feature type="transmembrane region" description="Helical" evidence="7">
    <location>
        <begin position="75"/>
        <end position="94"/>
    </location>
</feature>
<feature type="compositionally biased region" description="Low complexity" evidence="6">
    <location>
        <begin position="341"/>
        <end position="357"/>
    </location>
</feature>
<dbReference type="Pfam" id="PF04610">
    <property type="entry name" value="TrbL"/>
    <property type="match status" value="1"/>
</dbReference>
<dbReference type="Proteomes" id="UP001160625">
    <property type="component" value="Unassembled WGS sequence"/>
</dbReference>
<evidence type="ECO:0000256" key="7">
    <source>
        <dbReference type="SAM" id="Phobius"/>
    </source>
</evidence>
<feature type="transmembrane region" description="Helical" evidence="7">
    <location>
        <begin position="197"/>
        <end position="217"/>
    </location>
</feature>
<comment type="caution">
    <text evidence="8">The sequence shown here is derived from an EMBL/GenBank/DDBJ whole genome shotgun (WGS) entry which is preliminary data.</text>
</comment>
<feature type="region of interest" description="Disordered" evidence="6">
    <location>
        <begin position="339"/>
        <end position="399"/>
    </location>
</feature>
<evidence type="ECO:0000313" key="8">
    <source>
        <dbReference type="EMBL" id="MDH7637788.1"/>
    </source>
</evidence>
<sequence length="399" mass="40877">MNACPALDIETGGLAQALRAIDCRTGEGTQIAFGRLFGDHGALIPALTILLTLYVAIFAIGLLTGRTRLGIGSLTPRMLTLGMVLTFATSWLAYQNVIWMLAVGAPDQLASVIAGTHGSATAAFADKLDVVFQAIADSTHQQNAQNAVAAANATGNGASSTGISILSPQGMMWISGLMLLVGTVGVLVTAKVALAALLALGPVFIVLAIFPATRGLFEGWLKAVVSSALTPLFTVLIGGAAISLITPLIRDALMDSTEVASKSATALFLAACVYTALMIMVARVASGLVAGWRIPFLQAEGATPAAASQSPATILPPVLPDTNGGARPTSERVRGMLAALPPSESSTSTPGTAPSRTQTVVMGMAPATALPAPRADRRLDGVGSRFRARPETPVKARLS</sequence>
<dbReference type="EMBL" id="JARYGZ010000001">
    <property type="protein sequence ID" value="MDH7637788.1"/>
    <property type="molecule type" value="Genomic_DNA"/>
</dbReference>
<feature type="transmembrane region" description="Helical" evidence="7">
    <location>
        <begin position="42"/>
        <end position="63"/>
    </location>
</feature>
<reference evidence="8" key="1">
    <citation type="submission" date="2023-04" db="EMBL/GenBank/DDBJ databases">
        <title>Sphingomonas sp. MAHUQ-71 isolated from rice field.</title>
        <authorList>
            <person name="Huq M.A."/>
        </authorList>
    </citation>
    <scope>NUCLEOTIDE SEQUENCE</scope>
    <source>
        <strain evidence="8">MAHUQ-71</strain>
    </source>
</reference>
<feature type="transmembrane region" description="Helical" evidence="7">
    <location>
        <begin position="223"/>
        <end position="245"/>
    </location>
</feature>
<gene>
    <name evidence="8" type="ORF">QGN17_03495</name>
</gene>
<feature type="transmembrane region" description="Helical" evidence="7">
    <location>
        <begin position="170"/>
        <end position="190"/>
    </location>
</feature>
<dbReference type="RefSeq" id="WP_281043132.1">
    <property type="nucleotide sequence ID" value="NZ_JARYGZ010000001.1"/>
</dbReference>
<keyword evidence="3 7" id="KW-0812">Transmembrane</keyword>